<keyword evidence="1" id="KW-1133">Transmembrane helix</keyword>
<evidence type="ECO:0000313" key="2">
    <source>
        <dbReference type="EMBL" id="MEY9259048.1"/>
    </source>
</evidence>
<sequence length="76" mass="7854">MDAKPSTKTGLTVVAGAVVTVLVWIATLNNIDVPGEVAAAVTTIIAGAIGYFLPAKSGKYVESDATPVPDDYRPKH</sequence>
<dbReference type="RefSeq" id="WP_370036363.1">
    <property type="nucleotide sequence ID" value="NZ_JBGBYS010000010.1"/>
</dbReference>
<keyword evidence="1" id="KW-0812">Transmembrane</keyword>
<dbReference type="EMBL" id="JBGBYS010000010">
    <property type="protein sequence ID" value="MEY9259048.1"/>
    <property type="molecule type" value="Genomic_DNA"/>
</dbReference>
<evidence type="ECO:0008006" key="4">
    <source>
        <dbReference type="Google" id="ProtNLM"/>
    </source>
</evidence>
<protein>
    <recommendedName>
        <fullName evidence="4">Holin</fullName>
    </recommendedName>
</protein>
<feature type="transmembrane region" description="Helical" evidence="1">
    <location>
        <begin position="37"/>
        <end position="53"/>
    </location>
</feature>
<keyword evidence="3" id="KW-1185">Reference proteome</keyword>
<dbReference type="Proteomes" id="UP001565435">
    <property type="component" value="Unassembled WGS sequence"/>
</dbReference>
<evidence type="ECO:0000313" key="3">
    <source>
        <dbReference type="Proteomes" id="UP001565435"/>
    </source>
</evidence>
<accession>A0ABV4EL19</accession>
<gene>
    <name evidence="2" type="ORF">ABH903_002071</name>
</gene>
<keyword evidence="1" id="KW-0472">Membrane</keyword>
<proteinExistence type="predicted"/>
<feature type="transmembrane region" description="Helical" evidence="1">
    <location>
        <begin position="12"/>
        <end position="31"/>
    </location>
</feature>
<comment type="caution">
    <text evidence="2">The sequence shown here is derived from an EMBL/GenBank/DDBJ whole genome shotgun (WGS) entry which is preliminary data.</text>
</comment>
<reference evidence="2 3" key="1">
    <citation type="submission" date="2024-07" db="EMBL/GenBank/DDBJ databases">
        <title>Mealworm larvae gut microbial communities from Newark, Delaware, USA.</title>
        <authorList>
            <person name="Blenner M."/>
        </authorList>
    </citation>
    <scope>NUCLEOTIDE SEQUENCE [LARGE SCALE GENOMIC DNA]</scope>
    <source>
        <strain evidence="2 3">UD i117</strain>
    </source>
</reference>
<name>A0ABV4EL19_BREEP</name>
<evidence type="ECO:0000256" key="1">
    <source>
        <dbReference type="SAM" id="Phobius"/>
    </source>
</evidence>
<organism evidence="2 3">
    <name type="scientific">Brevibacterium epidermidis</name>
    <dbReference type="NCBI Taxonomy" id="1698"/>
    <lineage>
        <taxon>Bacteria</taxon>
        <taxon>Bacillati</taxon>
        <taxon>Actinomycetota</taxon>
        <taxon>Actinomycetes</taxon>
        <taxon>Micrococcales</taxon>
        <taxon>Brevibacteriaceae</taxon>
        <taxon>Brevibacterium</taxon>
    </lineage>
</organism>